<name>A0AAV4Q7D8_9ARAC</name>
<comment type="caution">
    <text evidence="1">The sequence shown here is derived from an EMBL/GenBank/DDBJ whole genome shotgun (WGS) entry which is preliminary data.</text>
</comment>
<evidence type="ECO:0000313" key="1">
    <source>
        <dbReference type="EMBL" id="GIY04224.1"/>
    </source>
</evidence>
<protein>
    <submittedName>
        <fullName evidence="1">Uncharacterized protein</fullName>
    </submittedName>
</protein>
<dbReference type="AlphaFoldDB" id="A0AAV4Q7D8"/>
<evidence type="ECO:0000313" key="2">
    <source>
        <dbReference type="Proteomes" id="UP001054837"/>
    </source>
</evidence>
<organism evidence="1 2">
    <name type="scientific">Caerostris darwini</name>
    <dbReference type="NCBI Taxonomy" id="1538125"/>
    <lineage>
        <taxon>Eukaryota</taxon>
        <taxon>Metazoa</taxon>
        <taxon>Ecdysozoa</taxon>
        <taxon>Arthropoda</taxon>
        <taxon>Chelicerata</taxon>
        <taxon>Arachnida</taxon>
        <taxon>Araneae</taxon>
        <taxon>Araneomorphae</taxon>
        <taxon>Entelegynae</taxon>
        <taxon>Araneoidea</taxon>
        <taxon>Araneidae</taxon>
        <taxon>Caerostris</taxon>
    </lineage>
</organism>
<proteinExistence type="predicted"/>
<accession>A0AAV4Q7D8</accession>
<dbReference type="EMBL" id="BPLQ01003906">
    <property type="protein sequence ID" value="GIY04224.1"/>
    <property type="molecule type" value="Genomic_DNA"/>
</dbReference>
<sequence length="93" mass="10443">MKRRHKKVSSSTTIMGVDMLSVVLLNASPIRAGNYFHIRPILPQKRLPTTTSEKLAGDFDNLVADVKAWVASKNREFFAHGIDRLPKQMGSSY</sequence>
<gene>
    <name evidence="1" type="ORF">CDAR_253571</name>
</gene>
<keyword evidence="2" id="KW-1185">Reference proteome</keyword>
<dbReference type="Proteomes" id="UP001054837">
    <property type="component" value="Unassembled WGS sequence"/>
</dbReference>
<reference evidence="1 2" key="1">
    <citation type="submission" date="2021-06" db="EMBL/GenBank/DDBJ databases">
        <title>Caerostris darwini draft genome.</title>
        <authorList>
            <person name="Kono N."/>
            <person name="Arakawa K."/>
        </authorList>
    </citation>
    <scope>NUCLEOTIDE SEQUENCE [LARGE SCALE GENOMIC DNA]</scope>
</reference>